<dbReference type="SMART" id="SM00343">
    <property type="entry name" value="ZnF_C2HC"/>
    <property type="match status" value="2"/>
</dbReference>
<dbReference type="FunFam" id="1.10.340.70:FF:000003">
    <property type="entry name" value="Protein CBG25708"/>
    <property type="match status" value="1"/>
</dbReference>
<feature type="domain" description="CCHC-type" evidence="3">
    <location>
        <begin position="298"/>
        <end position="314"/>
    </location>
</feature>
<dbReference type="SUPFAM" id="SSF50630">
    <property type="entry name" value="Acid proteases"/>
    <property type="match status" value="1"/>
</dbReference>
<evidence type="ECO:0000313" key="4">
    <source>
        <dbReference type="EMBL" id="KAB0798042.1"/>
    </source>
</evidence>
<name>A0A5N4AL16_PHOPY</name>
<evidence type="ECO:0000256" key="1">
    <source>
        <dbReference type="ARBA" id="ARBA00012493"/>
    </source>
</evidence>
<dbReference type="GO" id="GO:0008270">
    <property type="term" value="F:zinc ion binding"/>
    <property type="evidence" value="ECO:0007669"/>
    <property type="project" value="InterPro"/>
</dbReference>
<dbReference type="PANTHER" id="PTHR37984:SF9">
    <property type="entry name" value="INTEGRASE CATALYTIC DOMAIN-CONTAINING PROTEIN"/>
    <property type="match status" value="1"/>
</dbReference>
<evidence type="ECO:0000259" key="3">
    <source>
        <dbReference type="SMART" id="SM00343"/>
    </source>
</evidence>
<evidence type="ECO:0000256" key="2">
    <source>
        <dbReference type="SAM" id="MobiDB-lite"/>
    </source>
</evidence>
<dbReference type="Gene3D" id="3.10.10.10">
    <property type="entry name" value="HIV Type 1 Reverse Transcriptase, subunit A, domain 1"/>
    <property type="match status" value="1"/>
</dbReference>
<dbReference type="PANTHER" id="PTHR37984">
    <property type="entry name" value="PROTEIN CBG26694"/>
    <property type="match status" value="1"/>
</dbReference>
<proteinExistence type="predicted"/>
<feature type="compositionally biased region" description="Basic and acidic residues" evidence="2">
    <location>
        <begin position="240"/>
        <end position="258"/>
    </location>
</feature>
<dbReference type="Proteomes" id="UP000327044">
    <property type="component" value="Unassembled WGS sequence"/>
</dbReference>
<dbReference type="EMBL" id="VVIM01000006">
    <property type="protein sequence ID" value="KAB0798042.1"/>
    <property type="molecule type" value="Genomic_DNA"/>
</dbReference>
<feature type="region of interest" description="Disordered" evidence="2">
    <location>
        <begin position="240"/>
        <end position="264"/>
    </location>
</feature>
<keyword evidence="5" id="KW-1185">Reference proteome</keyword>
<dbReference type="SUPFAM" id="SSF57756">
    <property type="entry name" value="Retrovirus zinc finger-like domains"/>
    <property type="match status" value="1"/>
</dbReference>
<organism evidence="4 5">
    <name type="scientific">Photinus pyralis</name>
    <name type="common">Common eastern firefly</name>
    <name type="synonym">Lampyris pyralis</name>
    <dbReference type="NCBI Taxonomy" id="7054"/>
    <lineage>
        <taxon>Eukaryota</taxon>
        <taxon>Metazoa</taxon>
        <taxon>Ecdysozoa</taxon>
        <taxon>Arthropoda</taxon>
        <taxon>Hexapoda</taxon>
        <taxon>Insecta</taxon>
        <taxon>Pterygota</taxon>
        <taxon>Neoptera</taxon>
        <taxon>Endopterygota</taxon>
        <taxon>Coleoptera</taxon>
        <taxon>Polyphaga</taxon>
        <taxon>Elateriformia</taxon>
        <taxon>Elateroidea</taxon>
        <taxon>Lampyridae</taxon>
        <taxon>Lampyrinae</taxon>
        <taxon>Photinus</taxon>
    </lineage>
</organism>
<accession>A0A5N4AL16</accession>
<dbReference type="InterPro" id="IPR043502">
    <property type="entry name" value="DNA/RNA_pol_sf"/>
</dbReference>
<dbReference type="InterPro" id="IPR050951">
    <property type="entry name" value="Retrovirus_Pol_polyprotein"/>
</dbReference>
<dbReference type="InterPro" id="IPR001878">
    <property type="entry name" value="Znf_CCHC"/>
</dbReference>
<gene>
    <name evidence="4" type="ORF">PPYR_09035</name>
</gene>
<dbReference type="AlphaFoldDB" id="A0A5N4AL16"/>
<protein>
    <recommendedName>
        <fullName evidence="1">RNA-directed DNA polymerase</fullName>
        <ecNumber evidence="1">2.7.7.49</ecNumber>
    </recommendedName>
</protein>
<dbReference type="InterPro" id="IPR043128">
    <property type="entry name" value="Rev_trsase/Diguanyl_cyclase"/>
</dbReference>
<dbReference type="InterPro" id="IPR036875">
    <property type="entry name" value="Znf_CCHC_sf"/>
</dbReference>
<dbReference type="GO" id="GO:0003676">
    <property type="term" value="F:nucleic acid binding"/>
    <property type="evidence" value="ECO:0007669"/>
    <property type="project" value="InterPro"/>
</dbReference>
<feature type="domain" description="CCHC-type" evidence="3">
    <location>
        <begin position="276"/>
        <end position="292"/>
    </location>
</feature>
<dbReference type="SUPFAM" id="SSF56672">
    <property type="entry name" value="DNA/RNA polymerases"/>
    <property type="match status" value="1"/>
</dbReference>
<dbReference type="EC" id="2.7.7.49" evidence="1"/>
<dbReference type="Gene3D" id="1.10.340.70">
    <property type="match status" value="1"/>
</dbReference>
<dbReference type="Gene3D" id="3.30.70.270">
    <property type="match status" value="1"/>
</dbReference>
<dbReference type="Gene3D" id="4.10.60.10">
    <property type="entry name" value="Zinc finger, CCHC-type"/>
    <property type="match status" value="1"/>
</dbReference>
<dbReference type="InterPro" id="IPR021109">
    <property type="entry name" value="Peptidase_aspartic_dom_sf"/>
</dbReference>
<dbReference type="GO" id="GO:0003964">
    <property type="term" value="F:RNA-directed DNA polymerase activity"/>
    <property type="evidence" value="ECO:0007669"/>
    <property type="project" value="UniProtKB-EC"/>
</dbReference>
<dbReference type="InParanoid" id="A0A5N4AL16"/>
<dbReference type="Pfam" id="PF00078">
    <property type="entry name" value="RVT_1"/>
    <property type="match status" value="1"/>
</dbReference>
<dbReference type="InterPro" id="IPR041588">
    <property type="entry name" value="Integrase_H2C2"/>
</dbReference>
<dbReference type="InterPro" id="IPR000477">
    <property type="entry name" value="RT_dom"/>
</dbReference>
<comment type="caution">
    <text evidence="4">The sequence shown here is derived from an EMBL/GenBank/DDBJ whole genome shotgun (WGS) entry which is preliminary data.</text>
</comment>
<evidence type="ECO:0000313" key="5">
    <source>
        <dbReference type="Proteomes" id="UP000327044"/>
    </source>
</evidence>
<sequence length="959" mass="110711">MDPNQFQQMMAMLAQCLQSSQTIQPPVHNVNVVGNFDSFDAEKESFENYKQRLENFLQLKNVFGDKHVCAKVLLNCIGPRYYELVKSLAAPEDVTVLGYDKVVELLSSHLCPKPNVVVQQHRFMCRFQGATESVADFIAELRRLASTCSFKCDCGKSISDIFLRAQFIRGLRDTNIRERILTEEKETLTLQKAIDVGLGLEASRIDNAEMSKQCQSQVGSSSNTSNINLVNKSIPKNKFYQDNRSKSRSRRENRDNRSRPRSKSRLNYKDLGIDHLCIRCGRDNHKTNECRIALYKLKCEFCKKEGHVATVCISKLLKNQSKAHQYQRTKTDSVNNIYKCDFSDICIVDIFKNSDPDVRKYFVNVYIEGVKQRFEVDSGAGYTLISESLFKSLSLQNVQIKPANVRFRSYTSEIFDPIGVVEVHVQYKNKVGTQKMYIVPGDHVPLLGRSWIRQLDINLKELDLVNDVNNQTIYSVETISKDLQQIKSQFSTIFKPVIGCVKNFKCSLKMRDNAKPTFFKAREVPYALREKVEQELSILEEQGIISKADSSDWGSPLVIIPKPDSTVRLCADYKIGVNPQIVQLNYPIPKITEMIDKLRNAKYFCTLDLFKAYLHIPVDEKSSKIQTVTTHRGTYIVDRLSFGIKSAPSEFNRILDSILENVPGVEHKRGKNHQNVDCLSRLPLTRNTLVEEDDTDIINDQIINQISTFTLNSDSIREATSTDNELLKLREDLQKGKNANSEYSVHRDIIFKGQRVYIPNKLRSHVLKELHFTHLGISKMKNLSRKHCYWPKIDSDIEQYVKNCQECSENINLPPKAETHHWQEPRYNFERVHMDYAGPFQNRHFLILVDAKSKWPEVPEIYFNRPFRKLDAMRPNPVQKPNDISTLRHRILKVGDRVQSIHYPTKSWKYGIIIRKLGNLHYIVKLDDGYMIKRHINQLIKSEINSCGDNIKNKILYVK</sequence>
<dbReference type="Gene3D" id="2.40.70.10">
    <property type="entry name" value="Acid Proteases"/>
    <property type="match status" value="1"/>
</dbReference>
<dbReference type="CDD" id="cd01647">
    <property type="entry name" value="RT_LTR"/>
    <property type="match status" value="1"/>
</dbReference>
<dbReference type="Pfam" id="PF17921">
    <property type="entry name" value="Integrase_H2C2"/>
    <property type="match status" value="1"/>
</dbReference>
<reference evidence="4 5" key="1">
    <citation type="journal article" date="2018" name="Elife">
        <title>Firefly genomes illuminate parallel origins of bioluminescence in beetles.</title>
        <authorList>
            <person name="Fallon T.R."/>
            <person name="Lower S.E."/>
            <person name="Chang C.H."/>
            <person name="Bessho-Uehara M."/>
            <person name="Martin G.J."/>
            <person name="Bewick A.J."/>
            <person name="Behringer M."/>
            <person name="Debat H.J."/>
            <person name="Wong I."/>
            <person name="Day J.C."/>
            <person name="Suvorov A."/>
            <person name="Silva C.J."/>
            <person name="Stanger-Hall K.F."/>
            <person name="Hall D.W."/>
            <person name="Schmitz R.J."/>
            <person name="Nelson D.R."/>
            <person name="Lewis S.M."/>
            <person name="Shigenobu S."/>
            <person name="Bybee S.M."/>
            <person name="Larracuente A.M."/>
            <person name="Oba Y."/>
            <person name="Weng J.K."/>
        </authorList>
    </citation>
    <scope>NUCLEOTIDE SEQUENCE [LARGE SCALE GENOMIC DNA]</scope>
    <source>
        <strain evidence="4">1611_PpyrPB1</strain>
        <tissue evidence="4">Whole body</tissue>
    </source>
</reference>